<reference evidence="10 11" key="2">
    <citation type="submission" date="2017-02" db="EMBL/GenBank/DDBJ databases">
        <title>A genome survey and senescence transcriptome analysis in Lentinula edodes.</title>
        <authorList>
            <person name="Sakamoto Y."/>
            <person name="Nakade K."/>
            <person name="Sato S."/>
            <person name="Yoshida Y."/>
            <person name="Miyazaki K."/>
            <person name="Natsume S."/>
            <person name="Konno N."/>
        </authorList>
    </citation>
    <scope>NUCLEOTIDE SEQUENCE [LARGE SCALE GENOMIC DNA]</scope>
    <source>
        <strain evidence="10 11">NBRC 111202</strain>
    </source>
</reference>
<gene>
    <name evidence="10" type="ORF">LENED_010332</name>
</gene>
<dbReference type="PROSITE" id="PS51194">
    <property type="entry name" value="HELICASE_CTER"/>
    <property type="match status" value="1"/>
</dbReference>
<keyword evidence="2" id="KW-0547">Nucleotide-binding</keyword>
<dbReference type="InterPro" id="IPR038718">
    <property type="entry name" value="SNF2-like_sf"/>
</dbReference>
<keyword evidence="11" id="KW-1185">Reference proteome</keyword>
<reference evidence="10 11" key="1">
    <citation type="submission" date="2016-08" db="EMBL/GenBank/DDBJ databases">
        <authorList>
            <consortium name="Lentinula edodes genome sequencing consortium"/>
            <person name="Sakamoto Y."/>
            <person name="Nakade K."/>
            <person name="Sato S."/>
            <person name="Yoshida Y."/>
            <person name="Miyazaki K."/>
            <person name="Natsume S."/>
            <person name="Konno N."/>
        </authorList>
    </citation>
    <scope>NUCLEOTIDE SEQUENCE [LARGE SCALE GENOMIC DNA]</scope>
    <source>
        <strain evidence="10 11">NBRC 111202</strain>
    </source>
</reference>
<dbReference type="GO" id="GO:0005524">
    <property type="term" value="F:ATP binding"/>
    <property type="evidence" value="ECO:0007669"/>
    <property type="project" value="InterPro"/>
</dbReference>
<sequence>MTENTIVATIEDDELDIISTPSPPITALTQFSQSISAPVIPVNQVHFPPQSASATRRSLRLRDSSSTILRNTQQKPRKRTTSATELSSATHKKAKLEDKKANTAVNNTKKSERDSRRNQWFLRHRNLFEPLLPPSSSFFAKLHVAVPGKLPYIPLHEVEQPKSINSSMGSMKDYQIVGLSFLVYMYENGMNCILGDERDGPRENFAGNEVFCYLVIIALKVSKTLSLFAYIAERNLGRTDPHLIVCPLSVLSSWEAESARWLPSMTVVRFHGSANERLRLRNTLRDGNFDILVTTYEVYVTEDSWFKSRRWTYCVLDEGHKIKNSETIVSQKLQGLNAMYRLILTGTPIQNNMVELWSLLHYLYPAHTLYLSTKANVDIDVPAREEQTIFIPLTEIQRFWMYRMITRLDSVNFREIFDATMELQDNGYQDGRNEVLSLLEDSSNRAGKETKQWTKLMNLLMQLRRVCDHPYLLPKVEPEPYYIGEHIVASSSKLIVIDKLLADILPKGEKVLLFSQWTGMLDVLEDMMHLRDIKYARLDGSTLRPRRALDIKLFQHDKSEFQVYLISTKAGGLGINLTKASTVIMVDSDWNPQNDLQAIARAHRIGQKKVVKVYRLICGGSVEDQMLDRIRRKLFLSVKIMGSDNPTSSSSETSDMSSGALLDILRKGSSALLPGAEMKLSKFIQAPIAEILSLSKAREDARDAKLEQTLQTAKGNPDVHAQQLLKDAEDEEQRLLSGAAQVRCHLFEGQMLQRGTSSSNKQIADEWTNLQKRASKSRETVVLNGMTFVVIPPPVDQEVVSNSQSTSKPAKVKKEPMGSEDYCNVCQDGGQLICCSFCPRVFHAACRGLNFRDLKKSWHACHQHECWDCSRGTSDAGGMLFRCRTCPRAYCEDCLPEIFDPIGDTLPELLLLNCRESQSAYYISCAHCKAMAEEDPQWKLEWDNTIRAAERALEDDQSPQLLEGEELIEIEWMGVLWITVRDQIISPLIQGTLWALVSFYISPFSARVGHELVERLPSRPASTKKEGRGAGFFASRSGRVQLCGYSYSRAPQTDICCIPSRFLGPTHLVQFHSSPDDVALAVLLMHTALGQFGDLQRKWIG</sequence>
<keyword evidence="3" id="KW-0863">Zinc-finger</keyword>
<feature type="region of interest" description="Disordered" evidence="7">
    <location>
        <begin position="49"/>
        <end position="116"/>
    </location>
</feature>
<dbReference type="STRING" id="5353.A0A1Q3EM44"/>
<evidence type="ECO:0000256" key="4">
    <source>
        <dbReference type="ARBA" id="ARBA00022801"/>
    </source>
</evidence>
<dbReference type="CDD" id="cd18793">
    <property type="entry name" value="SF2_C_SNF"/>
    <property type="match status" value="1"/>
</dbReference>
<dbReference type="CDD" id="cd15541">
    <property type="entry name" value="PHD_TIF1_like"/>
    <property type="match status" value="1"/>
</dbReference>
<dbReference type="InterPro" id="IPR014001">
    <property type="entry name" value="Helicase_ATP-bd"/>
</dbReference>
<keyword evidence="1" id="KW-0479">Metal-binding</keyword>
<dbReference type="Gene3D" id="3.40.50.300">
    <property type="entry name" value="P-loop containing nucleotide triphosphate hydrolases"/>
    <property type="match status" value="1"/>
</dbReference>
<dbReference type="SMART" id="SM00487">
    <property type="entry name" value="DEXDc"/>
    <property type="match status" value="1"/>
</dbReference>
<dbReference type="InterPro" id="IPR000330">
    <property type="entry name" value="SNF2_N"/>
</dbReference>
<dbReference type="SUPFAM" id="SSF52540">
    <property type="entry name" value="P-loop containing nucleoside triphosphate hydrolases"/>
    <property type="match status" value="2"/>
</dbReference>
<dbReference type="AlphaFoldDB" id="A0A1Q3EM44"/>
<evidence type="ECO:0000256" key="1">
    <source>
        <dbReference type="ARBA" id="ARBA00022723"/>
    </source>
</evidence>
<evidence type="ECO:0000259" key="9">
    <source>
        <dbReference type="PROSITE" id="PS51194"/>
    </source>
</evidence>
<dbReference type="Gene3D" id="3.30.40.10">
    <property type="entry name" value="Zinc/RING finger domain, C3HC4 (zinc finger)"/>
    <property type="match status" value="1"/>
</dbReference>
<keyword evidence="5" id="KW-0862">Zinc</keyword>
<dbReference type="InterPro" id="IPR013083">
    <property type="entry name" value="Znf_RING/FYVE/PHD"/>
</dbReference>
<keyword evidence="6" id="KW-0067">ATP-binding</keyword>
<dbReference type="PANTHER" id="PTHR10799">
    <property type="entry name" value="SNF2/RAD54 HELICASE FAMILY"/>
    <property type="match status" value="1"/>
</dbReference>
<dbReference type="InterPro" id="IPR001650">
    <property type="entry name" value="Helicase_C-like"/>
</dbReference>
<dbReference type="PROSITE" id="PS51192">
    <property type="entry name" value="HELICASE_ATP_BIND_1"/>
    <property type="match status" value="1"/>
</dbReference>
<dbReference type="PROSITE" id="PS01359">
    <property type="entry name" value="ZF_PHD_1"/>
    <property type="match status" value="1"/>
</dbReference>
<feature type="domain" description="Helicase C-terminal" evidence="9">
    <location>
        <begin position="496"/>
        <end position="657"/>
    </location>
</feature>
<evidence type="ECO:0000256" key="6">
    <source>
        <dbReference type="ARBA" id="ARBA00022840"/>
    </source>
</evidence>
<dbReference type="SMART" id="SM00490">
    <property type="entry name" value="HELICc"/>
    <property type="match status" value="1"/>
</dbReference>
<evidence type="ECO:0000256" key="5">
    <source>
        <dbReference type="ARBA" id="ARBA00022833"/>
    </source>
</evidence>
<keyword evidence="4" id="KW-0378">Hydrolase</keyword>
<evidence type="ECO:0000313" key="10">
    <source>
        <dbReference type="EMBL" id="GAW08278.1"/>
    </source>
</evidence>
<dbReference type="SUPFAM" id="SSF57903">
    <property type="entry name" value="FYVE/PHD zinc finger"/>
    <property type="match status" value="1"/>
</dbReference>
<evidence type="ECO:0000313" key="11">
    <source>
        <dbReference type="Proteomes" id="UP000188533"/>
    </source>
</evidence>
<dbReference type="Gene3D" id="3.40.50.10810">
    <property type="entry name" value="Tandem AAA-ATPase domain"/>
    <property type="match status" value="1"/>
</dbReference>
<dbReference type="InterPro" id="IPR049730">
    <property type="entry name" value="SNF2/RAD54-like_C"/>
</dbReference>
<organism evidence="10 11">
    <name type="scientific">Lentinula edodes</name>
    <name type="common">Shiitake mushroom</name>
    <name type="synonym">Lentinus edodes</name>
    <dbReference type="NCBI Taxonomy" id="5353"/>
    <lineage>
        <taxon>Eukaryota</taxon>
        <taxon>Fungi</taxon>
        <taxon>Dikarya</taxon>
        <taxon>Basidiomycota</taxon>
        <taxon>Agaricomycotina</taxon>
        <taxon>Agaricomycetes</taxon>
        <taxon>Agaricomycetidae</taxon>
        <taxon>Agaricales</taxon>
        <taxon>Marasmiineae</taxon>
        <taxon>Omphalotaceae</taxon>
        <taxon>Lentinula</taxon>
    </lineage>
</organism>
<dbReference type="InterPro" id="IPR001965">
    <property type="entry name" value="Znf_PHD"/>
</dbReference>
<evidence type="ECO:0000259" key="8">
    <source>
        <dbReference type="PROSITE" id="PS51192"/>
    </source>
</evidence>
<dbReference type="GO" id="GO:0016787">
    <property type="term" value="F:hydrolase activity"/>
    <property type="evidence" value="ECO:0007669"/>
    <property type="project" value="UniProtKB-KW"/>
</dbReference>
<dbReference type="SMART" id="SM00249">
    <property type="entry name" value="PHD"/>
    <property type="match status" value="1"/>
</dbReference>
<protein>
    <submittedName>
        <fullName evidence="10">Nucleosome remodeling complex atpase partial</fullName>
    </submittedName>
</protein>
<proteinExistence type="predicted"/>
<dbReference type="Proteomes" id="UP000188533">
    <property type="component" value="Unassembled WGS sequence"/>
</dbReference>
<evidence type="ECO:0000256" key="7">
    <source>
        <dbReference type="SAM" id="MobiDB-lite"/>
    </source>
</evidence>
<dbReference type="Pfam" id="PF00271">
    <property type="entry name" value="Helicase_C"/>
    <property type="match status" value="1"/>
</dbReference>
<dbReference type="InterPro" id="IPR027417">
    <property type="entry name" value="P-loop_NTPase"/>
</dbReference>
<feature type="domain" description="Helicase ATP-binding" evidence="8">
    <location>
        <begin position="223"/>
        <end position="366"/>
    </location>
</feature>
<dbReference type="CDD" id="cd17919">
    <property type="entry name" value="DEXHc_Snf"/>
    <property type="match status" value="1"/>
</dbReference>
<dbReference type="InterPro" id="IPR011011">
    <property type="entry name" value="Znf_FYVE_PHD"/>
</dbReference>
<name>A0A1Q3EM44_LENED</name>
<accession>A0A1Q3EM44</accession>
<evidence type="ECO:0000256" key="2">
    <source>
        <dbReference type="ARBA" id="ARBA00022741"/>
    </source>
</evidence>
<dbReference type="Pfam" id="PF00176">
    <property type="entry name" value="SNF2-rel_dom"/>
    <property type="match status" value="1"/>
</dbReference>
<dbReference type="GO" id="GO:0008270">
    <property type="term" value="F:zinc ion binding"/>
    <property type="evidence" value="ECO:0007669"/>
    <property type="project" value="UniProtKB-KW"/>
</dbReference>
<evidence type="ECO:0000256" key="3">
    <source>
        <dbReference type="ARBA" id="ARBA00022771"/>
    </source>
</evidence>
<dbReference type="InterPro" id="IPR019786">
    <property type="entry name" value="Zinc_finger_PHD-type_CS"/>
</dbReference>
<dbReference type="EMBL" id="BDGU01000612">
    <property type="protein sequence ID" value="GAW08278.1"/>
    <property type="molecule type" value="Genomic_DNA"/>
</dbReference>
<comment type="caution">
    <text evidence="10">The sequence shown here is derived from an EMBL/GenBank/DDBJ whole genome shotgun (WGS) entry which is preliminary data.</text>
</comment>